<reference evidence="2" key="1">
    <citation type="journal article" date="2020" name="Nature">
        <title>Giant virus diversity and host interactions through global metagenomics.</title>
        <authorList>
            <person name="Schulz F."/>
            <person name="Roux S."/>
            <person name="Paez-Espino D."/>
            <person name="Jungbluth S."/>
            <person name="Walsh D.A."/>
            <person name="Denef V.J."/>
            <person name="McMahon K.D."/>
            <person name="Konstantinidis K.T."/>
            <person name="Eloe-Fadrosh E.A."/>
            <person name="Kyrpides N.C."/>
            <person name="Woyke T."/>
        </authorList>
    </citation>
    <scope>NUCLEOTIDE SEQUENCE</scope>
    <source>
        <strain evidence="2">GVMAG-M-3300023179-4</strain>
    </source>
</reference>
<protein>
    <submittedName>
        <fullName evidence="2">Uncharacterized protein</fullName>
    </submittedName>
</protein>
<dbReference type="AlphaFoldDB" id="A0A6C0H156"/>
<evidence type="ECO:0000256" key="1">
    <source>
        <dbReference type="SAM" id="Coils"/>
    </source>
</evidence>
<dbReference type="EMBL" id="MN739832">
    <property type="protein sequence ID" value="QHT73803.1"/>
    <property type="molecule type" value="Genomic_DNA"/>
</dbReference>
<feature type="coiled-coil region" evidence="1">
    <location>
        <begin position="171"/>
        <end position="244"/>
    </location>
</feature>
<organism evidence="2">
    <name type="scientific">viral metagenome</name>
    <dbReference type="NCBI Taxonomy" id="1070528"/>
    <lineage>
        <taxon>unclassified sequences</taxon>
        <taxon>metagenomes</taxon>
        <taxon>organismal metagenomes</taxon>
    </lineage>
</organism>
<accession>A0A6C0H156</accession>
<sequence>MTSETMNDNFYENINEIIPIKPSYLLSGFNKPNPRINEISREQYSIEYNDKYQLNKNIQKAINTKKEIEDEIKKNNQSIDILNELNVIKKNLYDYDKDINNSKKEIETLKINLNSIELELLNNKESIINLLDNEEYKSIKKSYDDAKIDYENCIIPTILDTSNKKMSKSDIKKYNEEREKVLLKKNQLSNNLRNREINLQNVEQSQNKKLKEIEVDKINLQNKIQEKEIEFNKKIENIVLLKNQHKKYQILLAKLDICDTNIEKAINDKNEYELKGMSIITKKNIIASGYNRTVINITDYDNNGKITNKFCNKNLMNKELKELEANPPMKEYIENSKILNNNKWVDIDYHLLNQMKQNIYNKYNYDYNDENNIVKSTYTMDEYIKSL</sequence>
<keyword evidence="1" id="KW-0175">Coiled coil</keyword>
<feature type="coiled-coil region" evidence="1">
    <location>
        <begin position="51"/>
        <end position="119"/>
    </location>
</feature>
<evidence type="ECO:0000313" key="2">
    <source>
        <dbReference type="EMBL" id="QHT73803.1"/>
    </source>
</evidence>
<name>A0A6C0H156_9ZZZZ</name>
<proteinExistence type="predicted"/>